<name>A0A7V8V0U0_9BACT</name>
<dbReference type="Proteomes" id="UP000551616">
    <property type="component" value="Unassembled WGS sequence"/>
</dbReference>
<reference evidence="1 2" key="1">
    <citation type="submission" date="2020-05" db="EMBL/GenBank/DDBJ databases">
        <title>Bremerella alba sp. nov., a novel planctomycete isolated from the surface of the macroalga Fucus spiralis.</title>
        <authorList>
            <person name="Godinho O."/>
            <person name="Botelho R."/>
            <person name="Albuquerque L."/>
            <person name="Wiegand S."/>
            <person name="Da Costa M.S."/>
            <person name="Lobo-Da-Cunha A."/>
            <person name="Jogler C."/>
            <person name="Lage O.M."/>
        </authorList>
    </citation>
    <scope>NUCLEOTIDE SEQUENCE [LARGE SCALE GENOMIC DNA]</scope>
    <source>
        <strain evidence="1 2">FF15</strain>
    </source>
</reference>
<dbReference type="SUPFAM" id="SSF49464">
    <property type="entry name" value="Carboxypeptidase regulatory domain-like"/>
    <property type="match status" value="1"/>
</dbReference>
<dbReference type="AlphaFoldDB" id="A0A7V8V0U0"/>
<proteinExistence type="predicted"/>
<sequence>MTIQSLLGFAMFNRLFLIICVCLCISGCGYGTGDGLGSVSGTVSLDGEPVPQVVVTFTPSTGGRESYGITDASGNYQLRYTSRELGAKTGEHEVRVSPMEVEPREPVTTATSIIPIHYYGNDFLIYEVSPGSNQIDLELSTTPVPDAG</sequence>
<dbReference type="RefSeq" id="WP_207394411.1">
    <property type="nucleotide sequence ID" value="NZ_JABRWO010000001.1"/>
</dbReference>
<dbReference type="InterPro" id="IPR008969">
    <property type="entry name" value="CarboxyPept-like_regulatory"/>
</dbReference>
<comment type="caution">
    <text evidence="1">The sequence shown here is derived from an EMBL/GenBank/DDBJ whole genome shotgun (WGS) entry which is preliminary data.</text>
</comment>
<keyword evidence="2" id="KW-1185">Reference proteome</keyword>
<protein>
    <recommendedName>
        <fullName evidence="3">Carboxypeptidase regulatory-like domain-containing protein</fullName>
    </recommendedName>
</protein>
<evidence type="ECO:0008006" key="3">
    <source>
        <dbReference type="Google" id="ProtNLM"/>
    </source>
</evidence>
<accession>A0A7V8V0U0</accession>
<evidence type="ECO:0000313" key="1">
    <source>
        <dbReference type="EMBL" id="MBA2112873.1"/>
    </source>
</evidence>
<evidence type="ECO:0000313" key="2">
    <source>
        <dbReference type="Proteomes" id="UP000551616"/>
    </source>
</evidence>
<organism evidence="1 2">
    <name type="scientific">Bremerella alba</name>
    <dbReference type="NCBI Taxonomy" id="980252"/>
    <lineage>
        <taxon>Bacteria</taxon>
        <taxon>Pseudomonadati</taxon>
        <taxon>Planctomycetota</taxon>
        <taxon>Planctomycetia</taxon>
        <taxon>Pirellulales</taxon>
        <taxon>Pirellulaceae</taxon>
        <taxon>Bremerella</taxon>
    </lineage>
</organism>
<gene>
    <name evidence="1" type="ORF">HOV93_00140</name>
</gene>
<dbReference type="EMBL" id="JABRWO010000001">
    <property type="protein sequence ID" value="MBA2112873.1"/>
    <property type="molecule type" value="Genomic_DNA"/>
</dbReference>